<dbReference type="PANTHER" id="PTHR32063:SF0">
    <property type="entry name" value="SWARMING MOTILITY PROTEIN SWRC"/>
    <property type="match status" value="1"/>
</dbReference>
<dbReference type="GO" id="GO:0005886">
    <property type="term" value="C:plasma membrane"/>
    <property type="evidence" value="ECO:0007669"/>
    <property type="project" value="TreeGrafter"/>
</dbReference>
<evidence type="ECO:0000313" key="3">
    <source>
        <dbReference type="Proteomes" id="UP000229681"/>
    </source>
</evidence>
<proteinExistence type="predicted"/>
<dbReference type="PANTHER" id="PTHR32063">
    <property type="match status" value="1"/>
</dbReference>
<evidence type="ECO:0000313" key="2">
    <source>
        <dbReference type="EMBL" id="PJF33961.1"/>
    </source>
</evidence>
<dbReference type="AlphaFoldDB" id="A0A2M8P8R8"/>
<feature type="transmembrane region" description="Helical" evidence="1">
    <location>
        <begin position="28"/>
        <end position="48"/>
    </location>
</feature>
<sequence>IVVLENIYRQLQKDMSPRDAVIKGTRDVSLAIFAATLTTVVVFLPIGLTGGIIGEFFLPFGLAVTYALAASFVVAITTVPALAFMFIRKQDVPEEKEGALARLYVPVLQWSLKNRLAVLGIAALSLVVGLA</sequence>
<feature type="transmembrane region" description="Helical" evidence="1">
    <location>
        <begin position="60"/>
        <end position="87"/>
    </location>
</feature>
<feature type="non-terminal residue" evidence="2">
    <location>
        <position position="1"/>
    </location>
</feature>
<dbReference type="EMBL" id="PGTM01000671">
    <property type="protein sequence ID" value="PJF33961.1"/>
    <property type="molecule type" value="Genomic_DNA"/>
</dbReference>
<protein>
    <recommendedName>
        <fullName evidence="4">AcrB/AcrD/AcrF family protein</fullName>
    </recommendedName>
</protein>
<evidence type="ECO:0008006" key="4">
    <source>
        <dbReference type="Google" id="ProtNLM"/>
    </source>
</evidence>
<comment type="caution">
    <text evidence="2">The sequence shown here is derived from an EMBL/GenBank/DDBJ whole genome shotgun (WGS) entry which is preliminary data.</text>
</comment>
<dbReference type="Proteomes" id="UP000229681">
    <property type="component" value="Unassembled WGS sequence"/>
</dbReference>
<keyword evidence="1" id="KW-0812">Transmembrane</keyword>
<dbReference type="GO" id="GO:0042910">
    <property type="term" value="F:xenobiotic transmembrane transporter activity"/>
    <property type="evidence" value="ECO:0007669"/>
    <property type="project" value="TreeGrafter"/>
</dbReference>
<dbReference type="InterPro" id="IPR001036">
    <property type="entry name" value="Acrflvin-R"/>
</dbReference>
<keyword evidence="1" id="KW-1133">Transmembrane helix</keyword>
<evidence type="ECO:0000256" key="1">
    <source>
        <dbReference type="SAM" id="Phobius"/>
    </source>
</evidence>
<reference evidence="2 3" key="1">
    <citation type="submission" date="2017-11" db="EMBL/GenBank/DDBJ databases">
        <title>Evolution of Phototrophy in the Chloroflexi Phylum Driven by Horizontal Gene Transfer.</title>
        <authorList>
            <person name="Ward L.M."/>
            <person name="Hemp J."/>
            <person name="Shih P.M."/>
            <person name="Mcglynn S.E."/>
            <person name="Fischer W."/>
        </authorList>
    </citation>
    <scope>NUCLEOTIDE SEQUENCE [LARGE SCALE GENOMIC DNA]</scope>
    <source>
        <strain evidence="2">JP3_13</strain>
    </source>
</reference>
<gene>
    <name evidence="2" type="ORF">CUN49_17295</name>
</gene>
<dbReference type="Pfam" id="PF00873">
    <property type="entry name" value="ACR_tran"/>
    <property type="match status" value="1"/>
</dbReference>
<keyword evidence="1" id="KW-0472">Membrane</keyword>
<name>A0A2M8P8R8_9CHLR</name>
<feature type="non-terminal residue" evidence="2">
    <location>
        <position position="131"/>
    </location>
</feature>
<dbReference type="SUPFAM" id="SSF82866">
    <property type="entry name" value="Multidrug efflux transporter AcrB transmembrane domain"/>
    <property type="match status" value="1"/>
</dbReference>
<dbReference type="Gene3D" id="1.20.1640.10">
    <property type="entry name" value="Multidrug efflux transporter AcrB transmembrane domain"/>
    <property type="match status" value="2"/>
</dbReference>
<dbReference type="PRINTS" id="PR00702">
    <property type="entry name" value="ACRIFLAVINRP"/>
</dbReference>
<accession>A0A2M8P8R8</accession>
<organism evidence="2 3">
    <name type="scientific">Candidatus Thermofonsia Clade 1 bacterium</name>
    <dbReference type="NCBI Taxonomy" id="2364210"/>
    <lineage>
        <taxon>Bacteria</taxon>
        <taxon>Bacillati</taxon>
        <taxon>Chloroflexota</taxon>
        <taxon>Candidatus Thermofontia</taxon>
        <taxon>Candidatus Thermofonsia Clade 1</taxon>
    </lineage>
</organism>